<evidence type="ECO:0000313" key="2">
    <source>
        <dbReference type="EMBL" id="RNE33900.1"/>
    </source>
</evidence>
<proteinExistence type="predicted"/>
<comment type="caution">
    <text evidence="1">The sequence shown here is derived from an EMBL/GenBank/DDBJ whole genome shotgun (WGS) entry which is preliminary data.</text>
</comment>
<dbReference type="EMBL" id="LKGI01000017">
    <property type="protein sequence ID" value="RNE33900.1"/>
    <property type="molecule type" value="Genomic_DNA"/>
</dbReference>
<evidence type="ECO:0000313" key="4">
    <source>
        <dbReference type="Proteomes" id="UP000285532"/>
    </source>
</evidence>
<reference evidence="3 4" key="1">
    <citation type="journal article" date="2018" name="Front. Microbiol.">
        <title>Conversion of Methionine to Cysteine in Lactobacillus paracasei Depends on the Highly Mobile cysK-ctl-cysE Gene Cluster.</title>
        <authorList>
            <person name="Wuthrich D."/>
            <person name="Irmler S."/>
            <person name="Berthoud H."/>
            <person name="Guggenbuhl B."/>
            <person name="Eugster E."/>
            <person name="Bruggmann R."/>
        </authorList>
    </citation>
    <scope>NUCLEOTIDE SEQUENCE [LARGE SCALE GENOMIC DNA]</scope>
    <source>
        <strain evidence="1 4">FAM18172</strain>
        <strain evidence="2 3">FAM6012</strain>
    </source>
</reference>
<organism evidence="1 4">
    <name type="scientific">Lacticaseibacillus paracasei</name>
    <name type="common">Lactobacillus paracasei</name>
    <dbReference type="NCBI Taxonomy" id="1597"/>
    <lineage>
        <taxon>Bacteria</taxon>
        <taxon>Bacillati</taxon>
        <taxon>Bacillota</taxon>
        <taxon>Bacilli</taxon>
        <taxon>Lactobacillales</taxon>
        <taxon>Lactobacillaceae</taxon>
        <taxon>Lacticaseibacillus</taxon>
    </lineage>
</organism>
<accession>A0A422M370</accession>
<sequence>MLASILLIAAGVAFGLLIVTLYAACVVSGRYSREEERQELERINKQQRTCPKARPF</sequence>
<name>A0A422M370_LACPA</name>
<evidence type="ECO:0000313" key="1">
    <source>
        <dbReference type="EMBL" id="RND81579.1"/>
    </source>
</evidence>
<protein>
    <submittedName>
        <fullName evidence="1">Uncharacterized protein</fullName>
    </submittedName>
</protein>
<evidence type="ECO:0000313" key="3">
    <source>
        <dbReference type="Proteomes" id="UP000284123"/>
    </source>
</evidence>
<dbReference type="Proteomes" id="UP000285532">
    <property type="component" value="Unassembled WGS sequence"/>
</dbReference>
<dbReference type="Proteomes" id="UP000284123">
    <property type="component" value="Unassembled WGS sequence"/>
</dbReference>
<dbReference type="RefSeq" id="WP_161801977.1">
    <property type="nucleotide sequence ID" value="NZ_CP136122.1"/>
</dbReference>
<dbReference type="EMBL" id="LKFU01000117">
    <property type="protein sequence ID" value="RND81579.1"/>
    <property type="molecule type" value="Genomic_DNA"/>
</dbReference>
<gene>
    <name evidence="1" type="ORF">FAM18172_02933</name>
    <name evidence="2" type="ORF">FAM6012_00200</name>
</gene>
<dbReference type="AlphaFoldDB" id="A0A422M370"/>